<evidence type="ECO:0000313" key="6">
    <source>
        <dbReference type="EMBL" id="KAG9397275.1"/>
    </source>
</evidence>
<gene>
    <name evidence="6" type="ORF">J8273_1190</name>
</gene>
<dbReference type="GO" id="GO:0034657">
    <property type="term" value="C:GID complex"/>
    <property type="evidence" value="ECO:0007669"/>
    <property type="project" value="TreeGrafter"/>
</dbReference>
<comment type="caution">
    <text evidence="6">The sequence shown here is derived from an EMBL/GenBank/DDBJ whole genome shotgun (WGS) entry which is preliminary data.</text>
</comment>
<organism evidence="6 7">
    <name type="scientific">Carpediemonas membranifera</name>
    <dbReference type="NCBI Taxonomy" id="201153"/>
    <lineage>
        <taxon>Eukaryota</taxon>
        <taxon>Metamonada</taxon>
        <taxon>Carpediemonas-like organisms</taxon>
        <taxon>Carpediemonas</taxon>
    </lineage>
</organism>
<dbReference type="PANTHER" id="PTHR15651">
    <property type="entry name" value="ARMADILLO REPEAT-CONTAINING PROTEIN 8"/>
    <property type="match status" value="1"/>
</dbReference>
<dbReference type="AlphaFoldDB" id="A0A8J6B311"/>
<dbReference type="OrthoDB" id="29145at2759"/>
<evidence type="ECO:0000256" key="4">
    <source>
        <dbReference type="ARBA" id="ARBA00022737"/>
    </source>
</evidence>
<accession>A0A8J6B311</accession>
<evidence type="ECO:0000256" key="2">
    <source>
        <dbReference type="ARBA" id="ARBA00004496"/>
    </source>
</evidence>
<dbReference type="GO" id="GO:0005737">
    <property type="term" value="C:cytoplasm"/>
    <property type="evidence" value="ECO:0007669"/>
    <property type="project" value="UniProtKB-SubCell"/>
</dbReference>
<protein>
    <submittedName>
        <fullName evidence="6">Uncharacterized protein</fullName>
    </submittedName>
</protein>
<name>A0A8J6B311_9EUKA</name>
<dbReference type="InterPro" id="IPR038739">
    <property type="entry name" value="ARMC8/Vid28"/>
</dbReference>
<dbReference type="GO" id="GO:0043161">
    <property type="term" value="P:proteasome-mediated ubiquitin-dependent protein catabolic process"/>
    <property type="evidence" value="ECO:0007669"/>
    <property type="project" value="TreeGrafter"/>
</dbReference>
<sequence>MEGAIQAVFSPNNTSVDIDQLKSVKNALSGNAELKAFALPLNPLEKLVQVIEAYQASTELVKDCLIIIVTLLRGNESNFSDVQLQAVLRAAALTLSRASSTDSPLIIPALSVMASSAVRVRASVIQVPMDPIVSKLCVLLSPASVLHKGPSSVNPQLVHVRAAAAAASIYPLFASPQELHRAVGELASFATSVSTETQESFVFISALVELAAVPAIASVIVGEIMGPKTDGIKYLTRGMCDRRPEMRLATTHLTVVLAPELLPPAAGLYQRTVIPQLIRVIGLCSADSTMAQLLRYQSDASPVALLGKLIGAADTTDVVTGRVIRRAVFSTQGIEAMALVARNQASVPTDRLAALKVIEDLAAGDSSDTKRVCTLLDETLASFVETIIKSRDVPLATAGLRLLRAFSRHPSVLQSSTRLGGLVTATLRVLEGAVPDQIATEALAFVSNAAAPYSCARDALIGDKSPLFTIVARHIGSESTSVRAFSLAVLRHCAYENPGLRTAIIDIVPADMFRPSYMVECGEEEKLQLVDLFTNLCYTCDSSDAPPLSIRSLLVSLAKIAAEGIQAGQHSFTDEFIERLLRALTNAAGTPAPSVDDSVESVWRVVAAGPGVDRAAHLFLRRVVSGRSREDLDHISQVLERCGWLESIRAVAGNEAVEYGDIAADILQKLQG</sequence>
<evidence type="ECO:0000256" key="3">
    <source>
        <dbReference type="ARBA" id="ARBA00022490"/>
    </source>
</evidence>
<dbReference type="InterPro" id="IPR016024">
    <property type="entry name" value="ARM-type_fold"/>
</dbReference>
<proteinExistence type="predicted"/>
<keyword evidence="4" id="KW-0677">Repeat</keyword>
<dbReference type="Proteomes" id="UP000717585">
    <property type="component" value="Unassembled WGS sequence"/>
</dbReference>
<dbReference type="PANTHER" id="PTHR15651:SF7">
    <property type="entry name" value="ARMADILLO REPEAT-CONTAINING PROTEIN 8"/>
    <property type="match status" value="1"/>
</dbReference>
<evidence type="ECO:0000256" key="5">
    <source>
        <dbReference type="ARBA" id="ARBA00023242"/>
    </source>
</evidence>
<evidence type="ECO:0000313" key="7">
    <source>
        <dbReference type="Proteomes" id="UP000717585"/>
    </source>
</evidence>
<dbReference type="GO" id="GO:0005634">
    <property type="term" value="C:nucleus"/>
    <property type="evidence" value="ECO:0007669"/>
    <property type="project" value="UniProtKB-SubCell"/>
</dbReference>
<dbReference type="Gene3D" id="1.25.10.10">
    <property type="entry name" value="Leucine-rich Repeat Variant"/>
    <property type="match status" value="1"/>
</dbReference>
<keyword evidence="5" id="KW-0539">Nucleus</keyword>
<dbReference type="InterPro" id="IPR011989">
    <property type="entry name" value="ARM-like"/>
</dbReference>
<comment type="subcellular location">
    <subcellularLocation>
        <location evidence="2">Cytoplasm</location>
    </subcellularLocation>
    <subcellularLocation>
        <location evidence="1">Nucleus</location>
    </subcellularLocation>
</comment>
<evidence type="ECO:0000256" key="1">
    <source>
        <dbReference type="ARBA" id="ARBA00004123"/>
    </source>
</evidence>
<reference evidence="6" key="1">
    <citation type="submission" date="2021-05" db="EMBL/GenBank/DDBJ databases">
        <title>A free-living protist that lacks canonical eukaryotic 1 DNA replication and segregation systems.</title>
        <authorList>
            <person name="Salas-Leiva D.E."/>
            <person name="Tromer E.C."/>
            <person name="Curtis B.A."/>
            <person name="Jerlstrom-Hultqvist J."/>
            <person name="Kolisko M."/>
            <person name="Yi Z."/>
            <person name="Salas-Leiva J.S."/>
            <person name="Gallot-Lavallee L."/>
            <person name="Kops G.J.P.L."/>
            <person name="Archibald J.M."/>
            <person name="Simpson A.G.B."/>
            <person name="Roger A.J."/>
        </authorList>
    </citation>
    <scope>NUCLEOTIDE SEQUENCE</scope>
    <source>
        <strain evidence="6">BICM</strain>
    </source>
</reference>
<dbReference type="EMBL" id="JAHDYR010000003">
    <property type="protein sequence ID" value="KAG9397275.1"/>
    <property type="molecule type" value="Genomic_DNA"/>
</dbReference>
<dbReference type="SUPFAM" id="SSF48371">
    <property type="entry name" value="ARM repeat"/>
    <property type="match status" value="1"/>
</dbReference>
<keyword evidence="3" id="KW-0963">Cytoplasm</keyword>
<keyword evidence="7" id="KW-1185">Reference proteome</keyword>